<evidence type="ECO:0000256" key="5">
    <source>
        <dbReference type="ARBA" id="ARBA00023136"/>
    </source>
</evidence>
<dbReference type="GO" id="GO:0005886">
    <property type="term" value="C:plasma membrane"/>
    <property type="evidence" value="ECO:0007669"/>
    <property type="project" value="TreeGrafter"/>
</dbReference>
<keyword evidence="5 6" id="KW-0472">Membrane</keyword>
<feature type="transmembrane region" description="Helical" evidence="6">
    <location>
        <begin position="271"/>
        <end position="296"/>
    </location>
</feature>
<feature type="transmembrane region" description="Helical" evidence="6">
    <location>
        <begin position="408"/>
        <end position="429"/>
    </location>
</feature>
<dbReference type="AlphaFoldDB" id="A0A3L7DX11"/>
<gene>
    <name evidence="7" type="ORF">DWB85_09170</name>
</gene>
<comment type="subcellular location">
    <subcellularLocation>
        <location evidence="1">Membrane</location>
        <topology evidence="1">Multi-pass membrane protein</topology>
    </subcellularLocation>
</comment>
<dbReference type="GO" id="GO:0015297">
    <property type="term" value="F:antiporter activity"/>
    <property type="evidence" value="ECO:0007669"/>
    <property type="project" value="InterPro"/>
</dbReference>
<feature type="transmembrane region" description="Helical" evidence="6">
    <location>
        <begin position="131"/>
        <end position="153"/>
    </location>
</feature>
<dbReference type="NCBIfam" id="TIGR00797">
    <property type="entry name" value="matE"/>
    <property type="match status" value="1"/>
</dbReference>
<feature type="transmembrane region" description="Helical" evidence="6">
    <location>
        <begin position="353"/>
        <end position="370"/>
    </location>
</feature>
<sequence length="444" mass="47780">MESNRQLDHKIWGIAWPAILSNISIPLLGLVDSAILGHLGTSSYLGAVAVGAALLSFLYWGFSFLRMGTTGLVARAEGRGDQAGSILVLARSAVLALGLSAVVILLHQPLIALGLALMSPAPELLALAQSYAGIRIASAPAVLVTYTAVGWFIGRQNTRWPMLIVVVTNLTNIGLDFLLVIGLGLNSDGAALATVCAEYLGCGVALFAVYRQLPDFDISEFKGSLLDVSAYQQLLRHNRHLFVRTVCLLFSMAFFTAQGDNLGTEVLAANTLLMQLVMLASYGMDGFAFAAEGMAGQRLGGRDLAGFRRAVARCTRWTLATGLVLSLAFALLQPLLISILTDLDSIRELMSTFYPWLILLPLLAAPSYLLDGVFIGAAETRYMMLSMLLSVALVYLPLWYLFSGLGNHGLWLAFAGFNFARGASLFFCYRRLSREGGWLAANPG</sequence>
<proteinExistence type="inferred from homology"/>
<evidence type="ECO:0000256" key="1">
    <source>
        <dbReference type="ARBA" id="ARBA00004141"/>
    </source>
</evidence>
<evidence type="ECO:0000313" key="8">
    <source>
        <dbReference type="Proteomes" id="UP000265509"/>
    </source>
</evidence>
<protein>
    <submittedName>
        <fullName evidence="7">MATE family efflux transporter</fullName>
    </submittedName>
</protein>
<feature type="transmembrane region" description="Helical" evidence="6">
    <location>
        <begin position="382"/>
        <end position="402"/>
    </location>
</feature>
<feature type="transmembrane region" description="Helical" evidence="6">
    <location>
        <begin position="317"/>
        <end position="341"/>
    </location>
</feature>
<dbReference type="OrthoDB" id="9789527at2"/>
<keyword evidence="3 6" id="KW-0812">Transmembrane</keyword>
<feature type="transmembrane region" description="Helical" evidence="6">
    <location>
        <begin position="86"/>
        <end position="111"/>
    </location>
</feature>
<feature type="transmembrane region" description="Helical" evidence="6">
    <location>
        <begin position="160"/>
        <end position="183"/>
    </location>
</feature>
<reference evidence="7 8" key="1">
    <citation type="submission" date="2018-07" db="EMBL/GenBank/DDBJ databases">
        <title>Halioglobus sp. genome submission.</title>
        <authorList>
            <person name="Ye M.-Q."/>
            <person name="Du Z.-J."/>
        </authorList>
    </citation>
    <scope>NUCLEOTIDE SEQUENCE [LARGE SCALE GENOMIC DNA]</scope>
    <source>
        <strain evidence="7 8">U0301</strain>
    </source>
</reference>
<comment type="similarity">
    <text evidence="2">Belongs to the multi antimicrobial extrusion (MATE) (TC 2.A.66.1) family.</text>
</comment>
<evidence type="ECO:0000256" key="6">
    <source>
        <dbReference type="SAM" id="Phobius"/>
    </source>
</evidence>
<feature type="transmembrane region" description="Helical" evidence="6">
    <location>
        <begin position="12"/>
        <end position="31"/>
    </location>
</feature>
<dbReference type="CDD" id="cd13136">
    <property type="entry name" value="MATE_DinF_like"/>
    <property type="match status" value="1"/>
</dbReference>
<dbReference type="PANTHER" id="PTHR42893">
    <property type="entry name" value="PROTEIN DETOXIFICATION 44, CHLOROPLASTIC-RELATED"/>
    <property type="match status" value="1"/>
</dbReference>
<keyword evidence="8" id="KW-1185">Reference proteome</keyword>
<organism evidence="7 8">
    <name type="scientific">Seongchinamella sediminis</name>
    <dbReference type="NCBI Taxonomy" id="2283635"/>
    <lineage>
        <taxon>Bacteria</taxon>
        <taxon>Pseudomonadati</taxon>
        <taxon>Pseudomonadota</taxon>
        <taxon>Gammaproteobacteria</taxon>
        <taxon>Cellvibrionales</taxon>
        <taxon>Halieaceae</taxon>
        <taxon>Seongchinamella</taxon>
    </lineage>
</organism>
<dbReference type="Proteomes" id="UP000265509">
    <property type="component" value="Unassembled WGS sequence"/>
</dbReference>
<dbReference type="InterPro" id="IPR002528">
    <property type="entry name" value="MATE_fam"/>
</dbReference>
<dbReference type="InterPro" id="IPR044644">
    <property type="entry name" value="DinF-like"/>
</dbReference>
<comment type="caution">
    <text evidence="7">The sequence shown here is derived from an EMBL/GenBank/DDBJ whole genome shotgun (WGS) entry which is preliminary data.</text>
</comment>
<dbReference type="PANTHER" id="PTHR42893:SF46">
    <property type="entry name" value="PROTEIN DETOXIFICATION 44, CHLOROPLASTIC"/>
    <property type="match status" value="1"/>
</dbReference>
<dbReference type="Pfam" id="PF01554">
    <property type="entry name" value="MatE"/>
    <property type="match status" value="2"/>
</dbReference>
<evidence type="ECO:0000313" key="7">
    <source>
        <dbReference type="EMBL" id="RLQ22097.1"/>
    </source>
</evidence>
<dbReference type="EMBL" id="QRAN01000008">
    <property type="protein sequence ID" value="RLQ22097.1"/>
    <property type="molecule type" value="Genomic_DNA"/>
</dbReference>
<feature type="transmembrane region" description="Helical" evidence="6">
    <location>
        <begin position="241"/>
        <end position="259"/>
    </location>
</feature>
<keyword evidence="4 6" id="KW-1133">Transmembrane helix</keyword>
<feature type="transmembrane region" description="Helical" evidence="6">
    <location>
        <begin position="189"/>
        <end position="210"/>
    </location>
</feature>
<dbReference type="RefSeq" id="WP_117953922.1">
    <property type="nucleotide sequence ID" value="NZ_QRAN01000008.1"/>
</dbReference>
<name>A0A3L7DX11_9GAMM</name>
<evidence type="ECO:0000256" key="3">
    <source>
        <dbReference type="ARBA" id="ARBA00022692"/>
    </source>
</evidence>
<accession>A0A3L7DX11</accession>
<evidence type="ECO:0000256" key="4">
    <source>
        <dbReference type="ARBA" id="ARBA00022989"/>
    </source>
</evidence>
<feature type="transmembrane region" description="Helical" evidence="6">
    <location>
        <begin position="43"/>
        <end position="65"/>
    </location>
</feature>
<evidence type="ECO:0000256" key="2">
    <source>
        <dbReference type="ARBA" id="ARBA00010199"/>
    </source>
</evidence>
<dbReference type="GO" id="GO:0042910">
    <property type="term" value="F:xenobiotic transmembrane transporter activity"/>
    <property type="evidence" value="ECO:0007669"/>
    <property type="project" value="InterPro"/>
</dbReference>